<dbReference type="AlphaFoldDB" id="A0A6A4T7S1"/>
<evidence type="ECO:0000259" key="2">
    <source>
        <dbReference type="Pfam" id="PF01498"/>
    </source>
</evidence>
<feature type="domain" description="Transposase Tc1-like" evidence="2">
    <location>
        <begin position="23"/>
        <end position="92"/>
    </location>
</feature>
<dbReference type="Pfam" id="PF01498">
    <property type="entry name" value="HTH_Tnp_Tc3_2"/>
    <property type="match status" value="1"/>
</dbReference>
<feature type="compositionally biased region" description="Polar residues" evidence="1">
    <location>
        <begin position="220"/>
        <end position="236"/>
    </location>
</feature>
<dbReference type="GO" id="GO:0003677">
    <property type="term" value="F:DNA binding"/>
    <property type="evidence" value="ECO:0007669"/>
    <property type="project" value="InterPro"/>
</dbReference>
<evidence type="ECO:0000313" key="4">
    <source>
        <dbReference type="Proteomes" id="UP000438429"/>
    </source>
</evidence>
<name>A0A6A4T7S1_SCOMX</name>
<reference evidence="3 4" key="1">
    <citation type="submission" date="2019-06" db="EMBL/GenBank/DDBJ databases">
        <title>Draft genomes of female and male turbot (Scophthalmus maximus).</title>
        <authorList>
            <person name="Xu H."/>
            <person name="Xu X.-W."/>
            <person name="Shao C."/>
            <person name="Chen S."/>
        </authorList>
    </citation>
    <scope>NUCLEOTIDE SEQUENCE [LARGE SCALE GENOMIC DNA]</scope>
    <source>
        <strain evidence="3">Ysfricsl-2016a</strain>
        <tissue evidence="3">Blood</tissue>
    </source>
</reference>
<feature type="compositionally biased region" description="Basic and acidic residues" evidence="1">
    <location>
        <begin position="15"/>
        <end position="24"/>
    </location>
</feature>
<feature type="region of interest" description="Disordered" evidence="1">
    <location>
        <begin position="216"/>
        <end position="236"/>
    </location>
</feature>
<feature type="compositionally biased region" description="Polar residues" evidence="1">
    <location>
        <begin position="41"/>
        <end position="54"/>
    </location>
</feature>
<comment type="caution">
    <text evidence="3">The sequence shown here is derived from an EMBL/GenBank/DDBJ whole genome shotgun (WGS) entry which is preliminary data.</text>
</comment>
<accession>A0A6A4T7S1</accession>
<organism evidence="3 4">
    <name type="scientific">Scophthalmus maximus</name>
    <name type="common">Turbot</name>
    <name type="synonym">Psetta maxima</name>
    <dbReference type="NCBI Taxonomy" id="52904"/>
    <lineage>
        <taxon>Eukaryota</taxon>
        <taxon>Metazoa</taxon>
        <taxon>Chordata</taxon>
        <taxon>Craniata</taxon>
        <taxon>Vertebrata</taxon>
        <taxon>Euteleostomi</taxon>
        <taxon>Actinopterygii</taxon>
        <taxon>Neopterygii</taxon>
        <taxon>Teleostei</taxon>
        <taxon>Neoteleostei</taxon>
        <taxon>Acanthomorphata</taxon>
        <taxon>Carangaria</taxon>
        <taxon>Pleuronectiformes</taxon>
        <taxon>Pleuronectoidei</taxon>
        <taxon>Scophthalmidae</taxon>
        <taxon>Scophthalmus</taxon>
    </lineage>
</organism>
<proteinExistence type="predicted"/>
<feature type="region of interest" description="Disordered" evidence="1">
    <location>
        <begin position="1"/>
        <end position="59"/>
    </location>
</feature>
<evidence type="ECO:0000313" key="3">
    <source>
        <dbReference type="EMBL" id="KAF0039254.1"/>
    </source>
</evidence>
<dbReference type="GO" id="GO:0006313">
    <property type="term" value="P:DNA transposition"/>
    <property type="evidence" value="ECO:0007669"/>
    <property type="project" value="InterPro"/>
</dbReference>
<feature type="compositionally biased region" description="Basic residues" evidence="1">
    <location>
        <begin position="1"/>
        <end position="12"/>
    </location>
</feature>
<dbReference type="InterPro" id="IPR002492">
    <property type="entry name" value="Transposase_Tc1-like"/>
</dbReference>
<dbReference type="Proteomes" id="UP000438429">
    <property type="component" value="Unassembled WGS sequence"/>
</dbReference>
<protein>
    <recommendedName>
        <fullName evidence="2">Transposase Tc1-like domain-containing protein</fullName>
    </recommendedName>
</protein>
<evidence type="ECO:0000256" key="1">
    <source>
        <dbReference type="SAM" id="MobiDB-lite"/>
    </source>
</evidence>
<dbReference type="EMBL" id="VEVO01000007">
    <property type="protein sequence ID" value="KAF0039254.1"/>
    <property type="molecule type" value="Genomic_DNA"/>
</dbReference>
<dbReference type="GO" id="GO:0015074">
    <property type="term" value="P:DNA integration"/>
    <property type="evidence" value="ECO:0007669"/>
    <property type="project" value="InterPro"/>
</dbReference>
<sequence length="236" mass="27430">MRSNQNRKRSGRPRCTTEQEDKYIRVSSLRNRHLTGPQLAASLNGTRKTPVSSSTEKRRLQDTGLLGRVTKGKKTYVRLANKRKRLRWAEEQRHWTEEDWEKAPAQSPDLDPIELLWEQLDRMEQLTKIATRAAGNHKWLYSILVTADAGEELHRKKRDAETYKTRGHDAALRKINQVLQVQKYTVRTVGNRHVSIKYEKQSLRNVHVKDVNIHPRRLSSGGQSELSDSDLMQSLF</sequence>
<gene>
    <name evidence="3" type="ORF">F2P81_007489</name>
</gene>